<comment type="caution">
    <text evidence="9">The sequence shown here is derived from an EMBL/GenBank/DDBJ whole genome shotgun (WGS) entry which is preliminary data.</text>
</comment>
<evidence type="ECO:0000256" key="6">
    <source>
        <dbReference type="SAM" id="Phobius"/>
    </source>
</evidence>
<comment type="similarity">
    <text evidence="5">Belongs to the ThrE exporter (TC 2.A.79) family.</text>
</comment>
<feature type="transmembrane region" description="Helical" evidence="6">
    <location>
        <begin position="353"/>
        <end position="371"/>
    </location>
</feature>
<dbReference type="PANTHER" id="PTHR31082">
    <property type="entry name" value="PHEROMONE-REGULATED MEMBRANE PROTEIN 10"/>
    <property type="match status" value="1"/>
</dbReference>
<feature type="transmembrane region" description="Helical" evidence="6">
    <location>
        <begin position="266"/>
        <end position="292"/>
    </location>
</feature>
<feature type="transmembrane region" description="Helical" evidence="6">
    <location>
        <begin position="204"/>
        <end position="225"/>
    </location>
</feature>
<keyword evidence="2 6" id="KW-0812">Transmembrane</keyword>
<evidence type="ECO:0000256" key="1">
    <source>
        <dbReference type="ARBA" id="ARBA00004141"/>
    </source>
</evidence>
<evidence type="ECO:0000313" key="10">
    <source>
        <dbReference type="Proteomes" id="UP000536179"/>
    </source>
</evidence>
<evidence type="ECO:0000256" key="5">
    <source>
        <dbReference type="ARBA" id="ARBA00034125"/>
    </source>
</evidence>
<dbReference type="PANTHER" id="PTHR31082:SF4">
    <property type="entry name" value="PHEROMONE-REGULATED MEMBRANE PROTEIN 10"/>
    <property type="match status" value="1"/>
</dbReference>
<dbReference type="InterPro" id="IPR010619">
    <property type="entry name" value="ThrE-like_N"/>
</dbReference>
<name>A0A7W5DW01_9BACT</name>
<dbReference type="GO" id="GO:0016020">
    <property type="term" value="C:membrane"/>
    <property type="evidence" value="ECO:0007669"/>
    <property type="project" value="UniProtKB-SubCell"/>
</dbReference>
<dbReference type="Pfam" id="PF12821">
    <property type="entry name" value="ThrE_2"/>
    <property type="match status" value="1"/>
</dbReference>
<evidence type="ECO:0000313" key="9">
    <source>
        <dbReference type="EMBL" id="MBB3205123.1"/>
    </source>
</evidence>
<feature type="transmembrane region" description="Helical" evidence="6">
    <location>
        <begin position="231"/>
        <end position="254"/>
    </location>
</feature>
<organism evidence="9 10">
    <name type="scientific">Aporhodopirellula rubra</name>
    <dbReference type="NCBI Taxonomy" id="980271"/>
    <lineage>
        <taxon>Bacteria</taxon>
        <taxon>Pseudomonadati</taxon>
        <taxon>Planctomycetota</taxon>
        <taxon>Planctomycetia</taxon>
        <taxon>Pirellulales</taxon>
        <taxon>Pirellulaceae</taxon>
        <taxon>Aporhodopirellula</taxon>
    </lineage>
</organism>
<dbReference type="RefSeq" id="WP_315854461.1">
    <property type="nucleotide sequence ID" value="NZ_JACHXU010000002.1"/>
</dbReference>
<feature type="transmembrane region" description="Helical" evidence="6">
    <location>
        <begin position="414"/>
        <end position="436"/>
    </location>
</feature>
<dbReference type="GO" id="GO:0022857">
    <property type="term" value="F:transmembrane transporter activity"/>
    <property type="evidence" value="ECO:0007669"/>
    <property type="project" value="InterPro"/>
</dbReference>
<gene>
    <name evidence="9" type="ORF">FHS27_000890</name>
</gene>
<keyword evidence="10" id="KW-1185">Reference proteome</keyword>
<evidence type="ECO:0000256" key="3">
    <source>
        <dbReference type="ARBA" id="ARBA00022989"/>
    </source>
</evidence>
<evidence type="ECO:0000259" key="8">
    <source>
        <dbReference type="Pfam" id="PF12821"/>
    </source>
</evidence>
<proteinExistence type="inferred from homology"/>
<dbReference type="InterPro" id="IPR024528">
    <property type="entry name" value="ThrE_2"/>
</dbReference>
<feature type="transmembrane region" description="Helical" evidence="6">
    <location>
        <begin position="178"/>
        <end position="197"/>
    </location>
</feature>
<feature type="domain" description="Threonine/Serine exporter ThrE" evidence="8">
    <location>
        <begin position="315"/>
        <end position="434"/>
    </location>
</feature>
<feature type="transmembrane region" description="Helical" evidence="6">
    <location>
        <begin position="378"/>
        <end position="402"/>
    </location>
</feature>
<evidence type="ECO:0000256" key="4">
    <source>
        <dbReference type="ARBA" id="ARBA00023136"/>
    </source>
</evidence>
<keyword evidence="4 6" id="KW-0472">Membrane</keyword>
<feature type="transmembrane region" description="Helical" evidence="6">
    <location>
        <begin position="304"/>
        <end position="322"/>
    </location>
</feature>
<feature type="transmembrane region" description="Helical" evidence="6">
    <location>
        <begin position="329"/>
        <end position="347"/>
    </location>
</feature>
<feature type="transmembrane region" description="Helical" evidence="6">
    <location>
        <begin position="154"/>
        <end position="172"/>
    </location>
</feature>
<feature type="domain" description="Threonine/serine exporter-like N-terminal" evidence="7">
    <location>
        <begin position="50"/>
        <end position="283"/>
    </location>
</feature>
<keyword evidence="3 6" id="KW-1133">Transmembrane helix</keyword>
<evidence type="ECO:0000256" key="2">
    <source>
        <dbReference type="ARBA" id="ARBA00022692"/>
    </source>
</evidence>
<sequence>MSILEAGEVRDFFRQHVITTHGVVRFANRISLTRHFSRRQPIDDQSTSTFIIELARNLHASGSPAYELDQRMETVARSLGNPAAFFSTPTAIFVTFESRPESTRLIRVYPVDVNLAKYARLYELQREIDEESLSITEAWRRLQDIEHCNDEYPMWLNIVAFGLAGSTIAVLIGGNEIVQVSAAFVGSIVGIVVSILLRCNFPAHLVNVVAGFIAMIFAGAIHAFFPGGSVVLTVTSALVVLLPGLQLTVSVNELATQNLASGSARFAGAMTTLLTMIFGVVMGNGFITTLINVPASSLPVPPDMIRSSLVLLPITVAFGILFRGRILDGFWILLSTVIAFVSLRGASEILGPFGAVAVAALIVGVSSNLFARWKGLPSAIMLMPGLLLLVPGSLGFFGMSAMMIGDDFPGGVRLIANMMLTAVSIVAGLLLAGVVSPAEEAASTWRTATSPAPLADERAFDNDK</sequence>
<dbReference type="Proteomes" id="UP000536179">
    <property type="component" value="Unassembled WGS sequence"/>
</dbReference>
<comment type="subcellular location">
    <subcellularLocation>
        <location evidence="1">Membrane</location>
        <topology evidence="1">Multi-pass membrane protein</topology>
    </subcellularLocation>
</comment>
<dbReference type="Pfam" id="PF06738">
    <property type="entry name" value="ThrE"/>
    <property type="match status" value="1"/>
</dbReference>
<accession>A0A7W5DW01</accession>
<reference evidence="9 10" key="1">
    <citation type="submission" date="2020-08" db="EMBL/GenBank/DDBJ databases">
        <title>Genomic Encyclopedia of Type Strains, Phase III (KMG-III): the genomes of soil and plant-associated and newly described type strains.</title>
        <authorList>
            <person name="Whitman W."/>
        </authorList>
    </citation>
    <scope>NUCLEOTIDE SEQUENCE [LARGE SCALE GENOMIC DNA]</scope>
    <source>
        <strain evidence="9 10">CECT 8075</strain>
    </source>
</reference>
<protein>
    <submittedName>
        <fullName evidence="9">Uncharacterized membrane protein YjjP (DUF1212 family)</fullName>
    </submittedName>
</protein>
<dbReference type="AlphaFoldDB" id="A0A7W5DW01"/>
<dbReference type="EMBL" id="JACHXU010000002">
    <property type="protein sequence ID" value="MBB3205123.1"/>
    <property type="molecule type" value="Genomic_DNA"/>
</dbReference>
<evidence type="ECO:0000259" key="7">
    <source>
        <dbReference type="Pfam" id="PF06738"/>
    </source>
</evidence>
<dbReference type="InterPro" id="IPR051361">
    <property type="entry name" value="ThrE/Ser_Exporter"/>
</dbReference>